<name>A0A6A6JMN9_WESOR</name>
<evidence type="ECO:0000313" key="1">
    <source>
        <dbReference type="EMBL" id="KAF2277762.1"/>
    </source>
</evidence>
<proteinExistence type="predicted"/>
<protein>
    <submittedName>
        <fullName evidence="1">Uncharacterized protein</fullName>
    </submittedName>
</protein>
<dbReference type="RefSeq" id="XP_033655301.1">
    <property type="nucleotide sequence ID" value="XM_033794295.1"/>
</dbReference>
<dbReference type="EMBL" id="ML986489">
    <property type="protein sequence ID" value="KAF2277762.1"/>
    <property type="molecule type" value="Genomic_DNA"/>
</dbReference>
<sequence length="67" mass="6927">MSNSVDPALAVLQHSTTGRVGYKVSAPEGAVEGFSNQICGFSNQICASNTCCGVYGRVILRCKAATS</sequence>
<evidence type="ECO:0000313" key="2">
    <source>
        <dbReference type="Proteomes" id="UP000800097"/>
    </source>
</evidence>
<accession>A0A6A6JMN9</accession>
<organism evidence="1 2">
    <name type="scientific">Westerdykella ornata</name>
    <dbReference type="NCBI Taxonomy" id="318751"/>
    <lineage>
        <taxon>Eukaryota</taxon>
        <taxon>Fungi</taxon>
        <taxon>Dikarya</taxon>
        <taxon>Ascomycota</taxon>
        <taxon>Pezizomycotina</taxon>
        <taxon>Dothideomycetes</taxon>
        <taxon>Pleosporomycetidae</taxon>
        <taxon>Pleosporales</taxon>
        <taxon>Sporormiaceae</taxon>
        <taxon>Westerdykella</taxon>
    </lineage>
</organism>
<dbReference type="AlphaFoldDB" id="A0A6A6JMN9"/>
<keyword evidence="2" id="KW-1185">Reference proteome</keyword>
<dbReference type="Proteomes" id="UP000800097">
    <property type="component" value="Unassembled WGS sequence"/>
</dbReference>
<reference evidence="1" key="1">
    <citation type="journal article" date="2020" name="Stud. Mycol.">
        <title>101 Dothideomycetes genomes: a test case for predicting lifestyles and emergence of pathogens.</title>
        <authorList>
            <person name="Haridas S."/>
            <person name="Albert R."/>
            <person name="Binder M."/>
            <person name="Bloem J."/>
            <person name="Labutti K."/>
            <person name="Salamov A."/>
            <person name="Andreopoulos B."/>
            <person name="Baker S."/>
            <person name="Barry K."/>
            <person name="Bills G."/>
            <person name="Bluhm B."/>
            <person name="Cannon C."/>
            <person name="Castanera R."/>
            <person name="Culley D."/>
            <person name="Daum C."/>
            <person name="Ezra D."/>
            <person name="Gonzalez J."/>
            <person name="Henrissat B."/>
            <person name="Kuo A."/>
            <person name="Liang C."/>
            <person name="Lipzen A."/>
            <person name="Lutzoni F."/>
            <person name="Magnuson J."/>
            <person name="Mondo S."/>
            <person name="Nolan M."/>
            <person name="Ohm R."/>
            <person name="Pangilinan J."/>
            <person name="Park H.-J."/>
            <person name="Ramirez L."/>
            <person name="Alfaro M."/>
            <person name="Sun H."/>
            <person name="Tritt A."/>
            <person name="Yoshinaga Y."/>
            <person name="Zwiers L.-H."/>
            <person name="Turgeon B."/>
            <person name="Goodwin S."/>
            <person name="Spatafora J."/>
            <person name="Crous P."/>
            <person name="Grigoriev I."/>
        </authorList>
    </citation>
    <scope>NUCLEOTIDE SEQUENCE</scope>
    <source>
        <strain evidence="1">CBS 379.55</strain>
    </source>
</reference>
<gene>
    <name evidence="1" type="ORF">EI97DRAFT_272530</name>
</gene>
<dbReference type="GeneID" id="54547470"/>